<accession>W9PVW4</accession>
<feature type="compositionally biased region" description="Polar residues" evidence="1">
    <location>
        <begin position="9"/>
        <end position="20"/>
    </location>
</feature>
<protein>
    <submittedName>
        <fullName evidence="2">Uncharacterized protein</fullName>
    </submittedName>
</protein>
<reference evidence="2" key="1">
    <citation type="submission" date="2011-10" db="EMBL/GenBank/DDBJ databases">
        <title>The Genome Sequence of Fusarium oxysporum HDV247.</title>
        <authorList>
            <consortium name="The Broad Institute Genome Sequencing Platform"/>
            <person name="Ma L.-J."/>
            <person name="Gale L.R."/>
            <person name="Schwartz D.C."/>
            <person name="Zhou S."/>
            <person name="Corby-Kistler H."/>
            <person name="Young S.K."/>
            <person name="Zeng Q."/>
            <person name="Gargeya S."/>
            <person name="Fitzgerald M."/>
            <person name="Haas B."/>
            <person name="Abouelleil A."/>
            <person name="Alvarado L."/>
            <person name="Arachchi H.M."/>
            <person name="Berlin A."/>
            <person name="Brown A."/>
            <person name="Chapman S.B."/>
            <person name="Chen Z."/>
            <person name="Dunbar C."/>
            <person name="Freedman E."/>
            <person name="Gearin G."/>
            <person name="Goldberg J."/>
            <person name="Griggs A."/>
            <person name="Gujja S."/>
            <person name="Heiman D."/>
            <person name="Howarth C."/>
            <person name="Larson L."/>
            <person name="Lui A."/>
            <person name="MacDonald P.J.P."/>
            <person name="Montmayeur A."/>
            <person name="Murphy C."/>
            <person name="Neiman D."/>
            <person name="Pearson M."/>
            <person name="Priest M."/>
            <person name="Roberts A."/>
            <person name="Saif S."/>
            <person name="Shea T."/>
            <person name="Shenoy N."/>
            <person name="Sisk P."/>
            <person name="Stolte C."/>
            <person name="Sykes S."/>
            <person name="Wortman J."/>
            <person name="Nusbaum C."/>
            <person name="Birren B."/>
        </authorList>
    </citation>
    <scope>NUCLEOTIDE SEQUENCE [LARGE SCALE GENOMIC DNA]</scope>
    <source>
        <strain evidence="2">HDV247</strain>
    </source>
</reference>
<dbReference type="EMBL" id="JH650971">
    <property type="protein sequence ID" value="EXA46412.1"/>
    <property type="molecule type" value="Genomic_DNA"/>
</dbReference>
<evidence type="ECO:0000256" key="1">
    <source>
        <dbReference type="SAM" id="MobiDB-lite"/>
    </source>
</evidence>
<sequence length="96" mass="10336">MARPAMRSGTPSDRASQVGTRGTGTQGMSNTVPDMPNIPDTSVSKSLKPNADELQSAPKGYATEKIDPGFEKDVAIGEFIDYYINTENSTIDIRVK</sequence>
<organism evidence="2">
    <name type="scientific">Fusarium oxysporum f. sp. pisi HDV247</name>
    <dbReference type="NCBI Taxonomy" id="1080344"/>
    <lineage>
        <taxon>Eukaryota</taxon>
        <taxon>Fungi</taxon>
        <taxon>Dikarya</taxon>
        <taxon>Ascomycota</taxon>
        <taxon>Pezizomycotina</taxon>
        <taxon>Sordariomycetes</taxon>
        <taxon>Hypocreomycetidae</taxon>
        <taxon>Hypocreales</taxon>
        <taxon>Nectriaceae</taxon>
        <taxon>Fusarium</taxon>
        <taxon>Fusarium oxysporum species complex</taxon>
    </lineage>
</organism>
<gene>
    <name evidence="2" type="ORF">FOVG_07129</name>
</gene>
<name>W9PVW4_FUSOX</name>
<dbReference type="HOGENOM" id="CLU_2427075_0_0_1"/>
<feature type="region of interest" description="Disordered" evidence="1">
    <location>
        <begin position="1"/>
        <end position="66"/>
    </location>
</feature>
<dbReference type="Proteomes" id="UP000030751">
    <property type="component" value="Unassembled WGS sequence"/>
</dbReference>
<evidence type="ECO:0000313" key="2">
    <source>
        <dbReference type="EMBL" id="EXA46412.1"/>
    </source>
</evidence>
<proteinExistence type="predicted"/>
<reference evidence="2" key="2">
    <citation type="submission" date="2012-05" db="EMBL/GenBank/DDBJ databases">
        <title>Annotation of the Genome Sequence of Fusarium oxysporum HDV247.</title>
        <authorList>
            <consortium name="The Broad Institute Genomics Platform"/>
            <person name="Ma L.-J."/>
            <person name="Corby-Kistler H."/>
            <person name="Broz K."/>
            <person name="Gale L.R."/>
            <person name="Jonkers W."/>
            <person name="O'Donnell K."/>
            <person name="Ploetz R."/>
            <person name="Steinberg C."/>
            <person name="Schwartz D.C."/>
            <person name="VanEtten H."/>
            <person name="Zhou S."/>
            <person name="Young S.K."/>
            <person name="Zeng Q."/>
            <person name="Gargeya S."/>
            <person name="Fitzgerald M."/>
            <person name="Abouelleil A."/>
            <person name="Alvarado L."/>
            <person name="Chapman S.B."/>
            <person name="Gainer-Dewar J."/>
            <person name="Goldberg J."/>
            <person name="Griggs A."/>
            <person name="Gujja S."/>
            <person name="Hansen M."/>
            <person name="Howarth C."/>
            <person name="Imamovic A."/>
            <person name="Ireland A."/>
            <person name="Larimer J."/>
            <person name="McCowan C."/>
            <person name="Murphy C."/>
            <person name="Pearson M."/>
            <person name="Poon T.W."/>
            <person name="Priest M."/>
            <person name="Roberts A."/>
            <person name="Saif S."/>
            <person name="Shea T."/>
            <person name="Sykes S."/>
            <person name="Wortman J."/>
            <person name="Nusbaum C."/>
            <person name="Birren B."/>
        </authorList>
    </citation>
    <scope>NUCLEOTIDE SEQUENCE</scope>
    <source>
        <strain evidence="2">HDV247</strain>
    </source>
</reference>
<dbReference type="AlphaFoldDB" id="W9PVW4"/>